<dbReference type="GO" id="GO:0045048">
    <property type="term" value="P:protein insertion into ER membrane"/>
    <property type="evidence" value="ECO:0007669"/>
    <property type="project" value="InterPro"/>
</dbReference>
<keyword evidence="5 8" id="KW-0472">Membrane</keyword>
<evidence type="ECO:0000256" key="6">
    <source>
        <dbReference type="SAM" id="Coils"/>
    </source>
</evidence>
<dbReference type="OMA" id="QWEWQRV"/>
<evidence type="ECO:0000313" key="10">
    <source>
        <dbReference type="EMBL" id="CEG43055.1"/>
    </source>
</evidence>
<proteinExistence type="inferred from homology"/>
<sequence length="411" mass="47215">METAAPSCSVQQLQNVLTQIQTLCTKAFEKGTSSKHQQIRVMHWVQKLRNQPTSNPTWLKNVLEYANLLLQMIVNGVFEEPFTKMPSQGPLAALPRHQVARLHVKAAKRTSRAQSAHSSYRRNESKSEIEQPLNNNRDDKVHRGTMVSKEIQTLEQDNQWEWQHVWKGAFDEMRQQLQLKTETVETLTTENKELRALVAGYQKAQEEIERNQRDAMSRHNAEIENLRAVHSLELSDVKARHRQKLQEVMLQNEEKLRRRRLKDVGFRPTDSNNYSSRDANANANAAFLQYIDDFYSSTLHLTAQNKNLQGDPRRPGDLHPFVRERVDPDDAPSDYYSLFSLVLGFLGFILKWKEMAWGSLALCVGSFINMKSQDMNMTQVVMSFFFSTSSLVSAYMGGMIPISQTIKSPTS</sequence>
<name>A0A0P1ANI6_PLAHL</name>
<comment type="similarity">
    <text evidence="2">Belongs to the Asterix family.</text>
</comment>
<reference evidence="11" key="1">
    <citation type="submission" date="2014-09" db="EMBL/GenBank/DDBJ databases">
        <authorList>
            <person name="Sharma Rahul"/>
            <person name="Thines Marco"/>
        </authorList>
    </citation>
    <scope>NUCLEOTIDE SEQUENCE [LARGE SCALE GENOMIC DNA]</scope>
</reference>
<dbReference type="GeneID" id="36408332"/>
<keyword evidence="6" id="KW-0175">Coiled coil</keyword>
<dbReference type="InterPro" id="IPR027831">
    <property type="entry name" value="DUF4485"/>
</dbReference>
<evidence type="ECO:0000256" key="2">
    <source>
        <dbReference type="ARBA" id="ARBA00009066"/>
    </source>
</evidence>
<accession>A0A0P1ANI6</accession>
<dbReference type="STRING" id="4781.A0A0P1ANI6"/>
<feature type="transmembrane region" description="Helical" evidence="8">
    <location>
        <begin position="380"/>
        <end position="402"/>
    </location>
</feature>
<dbReference type="PANTHER" id="PTHR13193">
    <property type="entry name" value="CGI-140"/>
    <property type="match status" value="1"/>
</dbReference>
<feature type="coiled-coil region" evidence="6">
    <location>
        <begin position="170"/>
        <end position="214"/>
    </location>
</feature>
<dbReference type="Pfam" id="PF03669">
    <property type="entry name" value="ASTER"/>
    <property type="match status" value="1"/>
</dbReference>
<dbReference type="GO" id="GO:0005789">
    <property type="term" value="C:endoplasmic reticulum membrane"/>
    <property type="evidence" value="ECO:0007669"/>
    <property type="project" value="InterPro"/>
</dbReference>
<comment type="subcellular location">
    <subcellularLocation>
        <location evidence="1">Membrane</location>
    </subcellularLocation>
</comment>
<feature type="domain" description="DUF4485" evidence="9">
    <location>
        <begin position="33"/>
        <end position="97"/>
    </location>
</feature>
<dbReference type="Pfam" id="PF14846">
    <property type="entry name" value="DUF4485"/>
    <property type="match status" value="1"/>
</dbReference>
<dbReference type="EMBL" id="CCYD01000653">
    <property type="protein sequence ID" value="CEG43055.1"/>
    <property type="molecule type" value="Genomic_DNA"/>
</dbReference>
<dbReference type="Proteomes" id="UP000054928">
    <property type="component" value="Unassembled WGS sequence"/>
</dbReference>
<evidence type="ECO:0000256" key="1">
    <source>
        <dbReference type="ARBA" id="ARBA00004370"/>
    </source>
</evidence>
<dbReference type="RefSeq" id="XP_024579424.1">
    <property type="nucleotide sequence ID" value="XM_024729004.1"/>
</dbReference>
<feature type="region of interest" description="Disordered" evidence="7">
    <location>
        <begin position="108"/>
        <end position="140"/>
    </location>
</feature>
<evidence type="ECO:0000256" key="3">
    <source>
        <dbReference type="ARBA" id="ARBA00022692"/>
    </source>
</evidence>
<dbReference type="GO" id="GO:0044183">
    <property type="term" value="F:protein folding chaperone"/>
    <property type="evidence" value="ECO:0007669"/>
    <property type="project" value="InterPro"/>
</dbReference>
<evidence type="ECO:0000256" key="7">
    <source>
        <dbReference type="SAM" id="MobiDB-lite"/>
    </source>
</evidence>
<evidence type="ECO:0000256" key="4">
    <source>
        <dbReference type="ARBA" id="ARBA00022989"/>
    </source>
</evidence>
<dbReference type="InterPro" id="IPR005351">
    <property type="entry name" value="ASTER"/>
</dbReference>
<evidence type="ECO:0000256" key="5">
    <source>
        <dbReference type="ARBA" id="ARBA00023136"/>
    </source>
</evidence>
<keyword evidence="11" id="KW-1185">Reference proteome</keyword>
<keyword evidence="3 8" id="KW-0812">Transmembrane</keyword>
<dbReference type="OrthoDB" id="107126at2759"/>
<evidence type="ECO:0000259" key="9">
    <source>
        <dbReference type="Pfam" id="PF14846"/>
    </source>
</evidence>
<evidence type="ECO:0000256" key="8">
    <source>
        <dbReference type="SAM" id="Phobius"/>
    </source>
</evidence>
<keyword evidence="4 8" id="KW-1133">Transmembrane helix</keyword>
<dbReference type="PANTHER" id="PTHR13193:SF0">
    <property type="entry name" value="PAT COMPLEX SUBUNIT ASTERIX"/>
    <property type="match status" value="1"/>
</dbReference>
<evidence type="ECO:0000313" key="11">
    <source>
        <dbReference type="Proteomes" id="UP000054928"/>
    </source>
</evidence>
<organism evidence="10 11">
    <name type="scientific">Plasmopara halstedii</name>
    <name type="common">Downy mildew of sunflower</name>
    <dbReference type="NCBI Taxonomy" id="4781"/>
    <lineage>
        <taxon>Eukaryota</taxon>
        <taxon>Sar</taxon>
        <taxon>Stramenopiles</taxon>
        <taxon>Oomycota</taxon>
        <taxon>Peronosporomycetes</taxon>
        <taxon>Peronosporales</taxon>
        <taxon>Peronosporaceae</taxon>
        <taxon>Plasmopara</taxon>
    </lineage>
</organism>
<dbReference type="AlphaFoldDB" id="A0A0P1ANI6"/>
<protein>
    <submittedName>
        <fullName evidence="10">Predicted membrane protein</fullName>
    </submittedName>
</protein>